<organism evidence="2 3">
    <name type="scientific">Nonlabens tegetincola</name>
    <dbReference type="NCBI Taxonomy" id="323273"/>
    <lineage>
        <taxon>Bacteria</taxon>
        <taxon>Pseudomonadati</taxon>
        <taxon>Bacteroidota</taxon>
        <taxon>Flavobacteriia</taxon>
        <taxon>Flavobacteriales</taxon>
        <taxon>Flavobacteriaceae</taxon>
        <taxon>Nonlabens</taxon>
    </lineage>
</organism>
<dbReference type="EMBL" id="BBML01000002">
    <property type="protein sequence ID" value="GAK96612.1"/>
    <property type="molecule type" value="Genomic_DNA"/>
</dbReference>
<keyword evidence="1" id="KW-0812">Transmembrane</keyword>
<sequence length="235" mass="27236">MKKILKFLLKGFIGVVALLLIVFIVLKLTFNEEVPEGTTGKPADELAMKMLDAINHKEFTQASELHWTFRGVNRYRWKLQQNLVDVYWDDYRVAYQTRYPQSSFAFKNEIKLEGKEKEEAIAYAEKNFNNDSFWMVAPHKLFDAGVKRSVVQVDDKEQLLVQYSSGGSTPGDAYLWELDENYQPVAFKMWVSIIPLNGIRAKWQDWEMTDGGFPLSRKRSLYGIQIPITQVKVVP</sequence>
<keyword evidence="1" id="KW-0472">Membrane</keyword>
<protein>
    <submittedName>
        <fullName evidence="2">Uncharacterized protein</fullName>
    </submittedName>
</protein>
<dbReference type="AlphaFoldDB" id="A0A090Q333"/>
<dbReference type="Proteomes" id="UP000029221">
    <property type="component" value="Unassembled WGS sequence"/>
</dbReference>
<accession>A0A090Q333</accession>
<feature type="transmembrane region" description="Helical" evidence="1">
    <location>
        <begin position="7"/>
        <end position="26"/>
    </location>
</feature>
<dbReference type="STRING" id="319236.BST91_07285"/>
<comment type="caution">
    <text evidence="2">The sequence shown here is derived from an EMBL/GenBank/DDBJ whole genome shotgun (WGS) entry which is preliminary data.</text>
</comment>
<dbReference type="eggNOG" id="ENOG502Z7WC">
    <property type="taxonomic scope" value="Bacteria"/>
</dbReference>
<gene>
    <name evidence="2" type="ORF">JCM19294_2125</name>
</gene>
<reference evidence="2" key="1">
    <citation type="journal article" date="2014" name="Genome Announc.">
        <title>Draft Genome Sequences of Marine Flavobacterium Nonlabens Strains NR17, NR24, NR27, NR32, NR33, and Ara13.</title>
        <authorList>
            <person name="Nakanishi M."/>
            <person name="Meirelles P."/>
            <person name="Suzuki R."/>
            <person name="Takatani N."/>
            <person name="Mino S."/>
            <person name="Suda W."/>
            <person name="Oshima K."/>
            <person name="Hattori M."/>
            <person name="Ohkuma M."/>
            <person name="Hosokawa M."/>
            <person name="Miyashita K."/>
            <person name="Thompson F.L."/>
            <person name="Niwa A."/>
            <person name="Sawabe T."/>
            <person name="Sawabe T."/>
        </authorList>
    </citation>
    <scope>NUCLEOTIDE SEQUENCE [LARGE SCALE GENOMIC DNA]</scope>
    <source>
        <strain evidence="2">JCM 19294</strain>
    </source>
</reference>
<evidence type="ECO:0000256" key="1">
    <source>
        <dbReference type="SAM" id="Phobius"/>
    </source>
</evidence>
<keyword evidence="3" id="KW-1185">Reference proteome</keyword>
<keyword evidence="1" id="KW-1133">Transmembrane helix</keyword>
<evidence type="ECO:0000313" key="2">
    <source>
        <dbReference type="EMBL" id="GAK96612.1"/>
    </source>
</evidence>
<evidence type="ECO:0000313" key="3">
    <source>
        <dbReference type="Proteomes" id="UP000029221"/>
    </source>
</evidence>
<dbReference type="RefSeq" id="WP_042277960.1">
    <property type="nucleotide sequence ID" value="NZ_BBML01000002.1"/>
</dbReference>
<proteinExistence type="predicted"/>
<name>A0A090Q333_9FLAO</name>